<keyword evidence="8" id="KW-1185">Reference proteome</keyword>
<evidence type="ECO:0000256" key="3">
    <source>
        <dbReference type="ARBA" id="ARBA00022692"/>
    </source>
</evidence>
<keyword evidence="2" id="KW-1003">Cell membrane</keyword>
<dbReference type="RefSeq" id="WP_135262797.1">
    <property type="nucleotide sequence ID" value="NZ_SMLM01000001.1"/>
</dbReference>
<evidence type="ECO:0000256" key="5">
    <source>
        <dbReference type="ARBA" id="ARBA00023136"/>
    </source>
</evidence>
<name>A0A4Z0C610_9BURK</name>
<feature type="transmembrane region" description="Helical" evidence="6">
    <location>
        <begin position="42"/>
        <end position="63"/>
    </location>
</feature>
<dbReference type="OrthoDB" id="8797264at2"/>
<feature type="transmembrane region" description="Helical" evidence="6">
    <location>
        <begin position="188"/>
        <end position="210"/>
    </location>
</feature>
<dbReference type="InterPro" id="IPR017039">
    <property type="entry name" value="Virul_fac_BrkB"/>
</dbReference>
<feature type="transmembrane region" description="Helical" evidence="6">
    <location>
        <begin position="153"/>
        <end position="176"/>
    </location>
</feature>
<comment type="subcellular location">
    <subcellularLocation>
        <location evidence="1">Cell membrane</location>
        <topology evidence="1">Multi-pass membrane protein</topology>
    </subcellularLocation>
</comment>
<accession>A0A4Z0C610</accession>
<reference evidence="7 8" key="1">
    <citation type="submission" date="2019-03" db="EMBL/GenBank/DDBJ databases">
        <title>Ramlibacter henchirensis DSM 14656, whole genome shotgun sequence.</title>
        <authorList>
            <person name="Zhang X."/>
            <person name="Feng G."/>
            <person name="Zhu H."/>
        </authorList>
    </citation>
    <scope>NUCLEOTIDE SEQUENCE [LARGE SCALE GENOMIC DNA]</scope>
    <source>
        <strain evidence="7 8">DSM 14656</strain>
    </source>
</reference>
<evidence type="ECO:0000256" key="6">
    <source>
        <dbReference type="SAM" id="Phobius"/>
    </source>
</evidence>
<keyword evidence="3 6" id="KW-0812">Transmembrane</keyword>
<feature type="transmembrane region" description="Helical" evidence="6">
    <location>
        <begin position="222"/>
        <end position="241"/>
    </location>
</feature>
<protein>
    <submittedName>
        <fullName evidence="7">YihY/virulence factor BrkB family protein</fullName>
    </submittedName>
</protein>
<comment type="caution">
    <text evidence="7">The sequence shown here is derived from an EMBL/GenBank/DDBJ whole genome shotgun (WGS) entry which is preliminary data.</text>
</comment>
<evidence type="ECO:0000256" key="1">
    <source>
        <dbReference type="ARBA" id="ARBA00004651"/>
    </source>
</evidence>
<evidence type="ECO:0000313" key="7">
    <source>
        <dbReference type="EMBL" id="TFZ06711.1"/>
    </source>
</evidence>
<dbReference type="GO" id="GO:0005886">
    <property type="term" value="C:plasma membrane"/>
    <property type="evidence" value="ECO:0007669"/>
    <property type="project" value="UniProtKB-SubCell"/>
</dbReference>
<dbReference type="Proteomes" id="UP000298180">
    <property type="component" value="Unassembled WGS sequence"/>
</dbReference>
<evidence type="ECO:0000256" key="2">
    <source>
        <dbReference type="ARBA" id="ARBA00022475"/>
    </source>
</evidence>
<sequence>MAWQDFVPSWLRRAARPAQPLYHAVQLWSDAGGMRMSAAMSFYGILSLAPLLLVMVALLGWWMDRQMLADTLVAQIGALVGPQGAAVVEQALSSAQQPSEGIVATAIGFGVLLFGATGVFGELQEAFARVWADGGSPARPGWRHTASLRLRGVAYILAFGFLLVVSLVVSTLITVFSARLGQVFMLETVLRVVNEAVSFGLCTALFVSLMRLSAGPKPQLRFLVLGGVMGAILFSVGRQLLSLYLATAAVVSAYGAAGSLVVLLMWIYFSSAVLLFAASCAKASQETWKRNSGIYDAAAAPLRPNGYPHLRAVSGTRVSAARPGAGRRDARYR</sequence>
<keyword evidence="5 6" id="KW-0472">Membrane</keyword>
<dbReference type="PANTHER" id="PTHR30213">
    <property type="entry name" value="INNER MEMBRANE PROTEIN YHJD"/>
    <property type="match status" value="1"/>
</dbReference>
<evidence type="ECO:0000313" key="8">
    <source>
        <dbReference type="Proteomes" id="UP000298180"/>
    </source>
</evidence>
<dbReference type="PIRSF" id="PIRSF035875">
    <property type="entry name" value="RNase_BN"/>
    <property type="match status" value="1"/>
</dbReference>
<dbReference type="AlphaFoldDB" id="A0A4Z0C610"/>
<evidence type="ECO:0000256" key="4">
    <source>
        <dbReference type="ARBA" id="ARBA00022989"/>
    </source>
</evidence>
<gene>
    <name evidence="7" type="ORF">EZ313_08835</name>
</gene>
<organism evidence="7 8">
    <name type="scientific">Ramlibacter henchirensis</name>
    <dbReference type="NCBI Taxonomy" id="204072"/>
    <lineage>
        <taxon>Bacteria</taxon>
        <taxon>Pseudomonadati</taxon>
        <taxon>Pseudomonadota</taxon>
        <taxon>Betaproteobacteria</taxon>
        <taxon>Burkholderiales</taxon>
        <taxon>Comamonadaceae</taxon>
        <taxon>Ramlibacter</taxon>
    </lineage>
</organism>
<feature type="transmembrane region" description="Helical" evidence="6">
    <location>
        <begin position="253"/>
        <end position="281"/>
    </location>
</feature>
<dbReference type="PANTHER" id="PTHR30213:SF1">
    <property type="entry name" value="INNER MEMBRANE PROTEIN YHJD"/>
    <property type="match status" value="1"/>
</dbReference>
<dbReference type="Pfam" id="PF03631">
    <property type="entry name" value="Virul_fac_BrkB"/>
    <property type="match status" value="1"/>
</dbReference>
<keyword evidence="4 6" id="KW-1133">Transmembrane helix</keyword>
<proteinExistence type="predicted"/>
<feature type="transmembrane region" description="Helical" evidence="6">
    <location>
        <begin position="102"/>
        <end position="121"/>
    </location>
</feature>
<dbReference type="EMBL" id="SMLM01000001">
    <property type="protein sequence ID" value="TFZ06711.1"/>
    <property type="molecule type" value="Genomic_DNA"/>
</dbReference>